<proteinExistence type="predicted"/>
<feature type="compositionally biased region" description="Low complexity" evidence="1">
    <location>
        <begin position="51"/>
        <end position="66"/>
    </location>
</feature>
<dbReference type="OrthoDB" id="5074150at2759"/>
<dbReference type="PANTHER" id="PTHR35205:SF1">
    <property type="entry name" value="ZU5 DOMAIN-CONTAINING PROTEIN"/>
    <property type="match status" value="1"/>
</dbReference>
<dbReference type="PANTHER" id="PTHR35205">
    <property type="entry name" value="NB-ARC AND TPR DOMAIN PROTEIN"/>
    <property type="match status" value="1"/>
</dbReference>
<evidence type="ECO:0000259" key="2">
    <source>
        <dbReference type="Pfam" id="PF25000"/>
    </source>
</evidence>
<evidence type="ECO:0000313" key="4">
    <source>
        <dbReference type="Proteomes" id="UP001152049"/>
    </source>
</evidence>
<dbReference type="Pfam" id="PF25000">
    <property type="entry name" value="DUF7779"/>
    <property type="match status" value="1"/>
</dbReference>
<reference evidence="3" key="1">
    <citation type="submission" date="2022-09" db="EMBL/GenBank/DDBJ databases">
        <title>Fusarium specimens isolated from Avocado Roots.</title>
        <authorList>
            <person name="Stajich J."/>
            <person name="Roper C."/>
            <person name="Heimlech-Rivalta G."/>
        </authorList>
    </citation>
    <scope>NUCLEOTIDE SEQUENCE</scope>
    <source>
        <strain evidence="3">CF00136</strain>
    </source>
</reference>
<feature type="region of interest" description="Disordered" evidence="1">
    <location>
        <begin position="1"/>
        <end position="66"/>
    </location>
</feature>
<accession>A0A9W8RS72</accession>
<dbReference type="Proteomes" id="UP001152049">
    <property type="component" value="Unassembled WGS sequence"/>
</dbReference>
<dbReference type="InterPro" id="IPR027417">
    <property type="entry name" value="P-loop_NTPase"/>
</dbReference>
<keyword evidence="4" id="KW-1185">Reference proteome</keyword>
<dbReference type="InterPro" id="IPR011990">
    <property type="entry name" value="TPR-like_helical_dom_sf"/>
</dbReference>
<dbReference type="AlphaFoldDB" id="A0A9W8RS72"/>
<sequence length="729" mass="82306">MTSSTSKAGTDANIRPDDIPGALKDDTLRSPSTAGWTRIEDMVSQGPSFPTSSPTGAATGESTTGSYELVPVETTLDVAKRDPILPCYLVGDHYQKDYFVGREDILQIIDNHLLYPVSHDLTDPRIYQNADFTLDLRSFAICGLGGIGKTELAIQYAHTRKDHFEAIFWLKADDRKVLASDFANIAVRLGLEDDNSLDITASCDIVMGWLAKPLRDSSQPDDPRNYVNWLLIFDNVDNLDVLADYWPKLGFGSVMVTSRDPNARQNIYIHHGLHLPPLTNSETEGLMQQLTNVMADGLQREALAKIAEDLAGLPLVINQMSGLFRSFRLSYVDFLKFLREDGIKNLYERQPAANGTERVQSLVTFWALDQLSAPTKALLQVICLLDPDDIPEDFLIDNKHQVRLSGYPTDRESFYTARKELLSSSLVNQMDNNKLSLHRLVQDAAKAMMGPAKLAQAFQSASKLLVSAWPFQSMKEHHSTARFSKCEVLFSSVLRLKDGLYTMLESDFKFALDLSIARLFNDTGWYMFERGLQEETKPFCDLALQIAERMKNKDSAEAAKCIRESHSFLGIALVETNEHSSSMHHKKKWLNMLLQRPSESGCVIEDYELGYAYNEIGVAYGNVGMIEEAIDAFIRSIQIFQGLEDYEDIMLGWPEPNLGFMYWLKGDLIKAEQAFVEILDIHAAEWGVDDTHSFKYGRLHIEMHNADSSQDRENSVRLRQRTRVERPIQ</sequence>
<feature type="compositionally biased region" description="Basic and acidic residues" evidence="1">
    <location>
        <begin position="14"/>
        <end position="28"/>
    </location>
</feature>
<dbReference type="Gene3D" id="1.25.40.10">
    <property type="entry name" value="Tetratricopeptide repeat domain"/>
    <property type="match status" value="1"/>
</dbReference>
<evidence type="ECO:0000256" key="1">
    <source>
        <dbReference type="SAM" id="MobiDB-lite"/>
    </source>
</evidence>
<feature type="region of interest" description="Disordered" evidence="1">
    <location>
        <begin position="706"/>
        <end position="729"/>
    </location>
</feature>
<name>A0A9W8RS72_9HYPO</name>
<dbReference type="SUPFAM" id="SSF48452">
    <property type="entry name" value="TPR-like"/>
    <property type="match status" value="1"/>
</dbReference>
<organism evidence="3 4">
    <name type="scientific">Fusarium torreyae</name>
    <dbReference type="NCBI Taxonomy" id="1237075"/>
    <lineage>
        <taxon>Eukaryota</taxon>
        <taxon>Fungi</taxon>
        <taxon>Dikarya</taxon>
        <taxon>Ascomycota</taxon>
        <taxon>Pezizomycotina</taxon>
        <taxon>Sordariomycetes</taxon>
        <taxon>Hypocreomycetidae</taxon>
        <taxon>Hypocreales</taxon>
        <taxon>Nectriaceae</taxon>
        <taxon>Fusarium</taxon>
    </lineage>
</organism>
<dbReference type="Gene3D" id="3.40.50.300">
    <property type="entry name" value="P-loop containing nucleotide triphosphate hydrolases"/>
    <property type="match status" value="1"/>
</dbReference>
<protein>
    <recommendedName>
        <fullName evidence="2">DUF7779 domain-containing protein</fullName>
    </recommendedName>
</protein>
<dbReference type="InterPro" id="IPR056681">
    <property type="entry name" value="DUF7779"/>
</dbReference>
<evidence type="ECO:0000313" key="3">
    <source>
        <dbReference type="EMBL" id="KAJ4251080.1"/>
    </source>
</evidence>
<gene>
    <name evidence="3" type="ORF">NW762_011731</name>
</gene>
<dbReference type="SUPFAM" id="SSF52540">
    <property type="entry name" value="P-loop containing nucleoside triphosphate hydrolases"/>
    <property type="match status" value="1"/>
</dbReference>
<comment type="caution">
    <text evidence="3">The sequence shown here is derived from an EMBL/GenBank/DDBJ whole genome shotgun (WGS) entry which is preliminary data.</text>
</comment>
<dbReference type="GO" id="GO:0043531">
    <property type="term" value="F:ADP binding"/>
    <property type="evidence" value="ECO:0007669"/>
    <property type="project" value="InterPro"/>
</dbReference>
<dbReference type="EMBL" id="JAOQAZ010000029">
    <property type="protein sequence ID" value="KAJ4251080.1"/>
    <property type="molecule type" value="Genomic_DNA"/>
</dbReference>
<feature type="domain" description="DUF7779" evidence="2">
    <location>
        <begin position="366"/>
        <end position="453"/>
    </location>
</feature>